<evidence type="ECO:0000313" key="3">
    <source>
        <dbReference type="Proteomes" id="UP000829517"/>
    </source>
</evidence>
<evidence type="ECO:0000313" key="2">
    <source>
        <dbReference type="EMBL" id="MCF8716495.1"/>
    </source>
</evidence>
<dbReference type="EMBL" id="JAETXX010000030">
    <property type="protein sequence ID" value="MCF8716495.1"/>
    <property type="molecule type" value="Genomic_DNA"/>
</dbReference>
<reference evidence="2 3" key="1">
    <citation type="submission" date="2021-01" db="EMBL/GenBank/DDBJ databases">
        <title>Genome sequencing of Joostella atrarenae M1-2 (= KCTC 23194).</title>
        <authorList>
            <person name="Zakaria M.R."/>
            <person name="Lam M.Q."/>
            <person name="Chong C.S."/>
        </authorList>
    </citation>
    <scope>NUCLEOTIDE SEQUENCE [LARGE SCALE GENOMIC DNA]</scope>
    <source>
        <strain evidence="2 3">M1-2</strain>
    </source>
</reference>
<evidence type="ECO:0000256" key="1">
    <source>
        <dbReference type="SAM" id="Phobius"/>
    </source>
</evidence>
<accession>A0ABS9J7W1</accession>
<protein>
    <submittedName>
        <fullName evidence="2">Uncharacterized protein</fullName>
    </submittedName>
</protein>
<keyword evidence="1" id="KW-0472">Membrane</keyword>
<keyword evidence="3" id="KW-1185">Reference proteome</keyword>
<proteinExistence type="predicted"/>
<gene>
    <name evidence="2" type="ORF">JM658_16860</name>
</gene>
<keyword evidence="1" id="KW-0812">Transmembrane</keyword>
<organism evidence="2 3">
    <name type="scientific">Joostella atrarenae</name>
    <dbReference type="NCBI Taxonomy" id="679257"/>
    <lineage>
        <taxon>Bacteria</taxon>
        <taxon>Pseudomonadati</taxon>
        <taxon>Bacteroidota</taxon>
        <taxon>Flavobacteriia</taxon>
        <taxon>Flavobacteriales</taxon>
        <taxon>Flavobacteriaceae</taxon>
        <taxon>Joostella</taxon>
    </lineage>
</organism>
<comment type="caution">
    <text evidence="2">The sequence shown here is derived from an EMBL/GenBank/DDBJ whole genome shotgun (WGS) entry which is preliminary data.</text>
</comment>
<dbReference type="Proteomes" id="UP000829517">
    <property type="component" value="Unassembled WGS sequence"/>
</dbReference>
<feature type="transmembrane region" description="Helical" evidence="1">
    <location>
        <begin position="28"/>
        <end position="45"/>
    </location>
</feature>
<sequence length="89" mass="10159">MKSNVESIKGKISEINEVIDNNFLQEKSIGVLSGIGGVVLFKYFYNLYKPDYKNIDVIERILQISTERINNGYKIPTYCAPNSILLIKE</sequence>
<keyword evidence="1" id="KW-1133">Transmembrane helix</keyword>
<name>A0ABS9J7W1_9FLAO</name>
<dbReference type="RefSeq" id="WP_236961055.1">
    <property type="nucleotide sequence ID" value="NZ_JAETXX010000030.1"/>
</dbReference>